<comment type="caution">
    <text evidence="1">The sequence shown here is derived from an EMBL/GenBank/DDBJ whole genome shotgun (WGS) entry which is preliminary data.</text>
</comment>
<gene>
    <name evidence="1" type="ORF">PIB30_066511</name>
</gene>
<name>A0ABU6WNZ9_9FABA</name>
<organism evidence="1 2">
    <name type="scientific">Stylosanthes scabra</name>
    <dbReference type="NCBI Taxonomy" id="79078"/>
    <lineage>
        <taxon>Eukaryota</taxon>
        <taxon>Viridiplantae</taxon>
        <taxon>Streptophyta</taxon>
        <taxon>Embryophyta</taxon>
        <taxon>Tracheophyta</taxon>
        <taxon>Spermatophyta</taxon>
        <taxon>Magnoliopsida</taxon>
        <taxon>eudicotyledons</taxon>
        <taxon>Gunneridae</taxon>
        <taxon>Pentapetalae</taxon>
        <taxon>rosids</taxon>
        <taxon>fabids</taxon>
        <taxon>Fabales</taxon>
        <taxon>Fabaceae</taxon>
        <taxon>Papilionoideae</taxon>
        <taxon>50 kb inversion clade</taxon>
        <taxon>dalbergioids sensu lato</taxon>
        <taxon>Dalbergieae</taxon>
        <taxon>Pterocarpus clade</taxon>
        <taxon>Stylosanthes</taxon>
    </lineage>
</organism>
<dbReference type="EMBL" id="JASCZI010181922">
    <property type="protein sequence ID" value="MED6186418.1"/>
    <property type="molecule type" value="Genomic_DNA"/>
</dbReference>
<keyword evidence="2" id="KW-1185">Reference proteome</keyword>
<evidence type="ECO:0000313" key="1">
    <source>
        <dbReference type="EMBL" id="MED6186418.1"/>
    </source>
</evidence>
<sequence>MEKKHRATVRPHAMLVRPHAKKSKEMIAPVAITPVRLFQCQRTYRAPARCLGASTRWHRLLSAEAAFSSRAAAHLERAPCTYCPPARYPCANAR</sequence>
<proteinExistence type="predicted"/>
<dbReference type="Proteomes" id="UP001341840">
    <property type="component" value="Unassembled WGS sequence"/>
</dbReference>
<accession>A0ABU6WNZ9</accession>
<protein>
    <submittedName>
        <fullName evidence="1">Uncharacterized protein</fullName>
    </submittedName>
</protein>
<reference evidence="1 2" key="1">
    <citation type="journal article" date="2023" name="Plants (Basel)">
        <title>Bridging the Gap: Combining Genomics and Transcriptomics Approaches to Understand Stylosanthes scabra, an Orphan Legume from the Brazilian Caatinga.</title>
        <authorList>
            <person name="Ferreira-Neto J.R.C."/>
            <person name="da Silva M.D."/>
            <person name="Binneck E."/>
            <person name="de Melo N.F."/>
            <person name="da Silva R.H."/>
            <person name="de Melo A.L.T.M."/>
            <person name="Pandolfi V."/>
            <person name="Bustamante F.O."/>
            <person name="Brasileiro-Vidal A.C."/>
            <person name="Benko-Iseppon A.M."/>
        </authorList>
    </citation>
    <scope>NUCLEOTIDE SEQUENCE [LARGE SCALE GENOMIC DNA]</scope>
    <source>
        <tissue evidence="1">Leaves</tissue>
    </source>
</reference>
<evidence type="ECO:0000313" key="2">
    <source>
        <dbReference type="Proteomes" id="UP001341840"/>
    </source>
</evidence>